<comment type="subcellular location">
    <subcellularLocation>
        <location evidence="1">Membrane</location>
        <topology evidence="1">Multi-pass membrane protein</topology>
    </subcellularLocation>
</comment>
<feature type="transmembrane region" description="Helical" evidence="15">
    <location>
        <begin position="64"/>
        <end position="81"/>
    </location>
</feature>
<feature type="transmembrane region" description="Helical" evidence="15">
    <location>
        <begin position="1005"/>
        <end position="1025"/>
    </location>
</feature>
<dbReference type="CDD" id="cd00051">
    <property type="entry name" value="EFh"/>
    <property type="match status" value="1"/>
</dbReference>
<feature type="transmembrane region" description="Helical" evidence="15">
    <location>
        <begin position="1618"/>
        <end position="1642"/>
    </location>
</feature>
<organism evidence="17">
    <name type="scientific">Aphanomyces astaci</name>
    <name type="common">Crayfish plague agent</name>
    <dbReference type="NCBI Taxonomy" id="112090"/>
    <lineage>
        <taxon>Eukaryota</taxon>
        <taxon>Sar</taxon>
        <taxon>Stramenopiles</taxon>
        <taxon>Oomycota</taxon>
        <taxon>Saprolegniomycetes</taxon>
        <taxon>Saprolegniales</taxon>
        <taxon>Verrucalvaceae</taxon>
        <taxon>Aphanomyces</taxon>
    </lineage>
</organism>
<proteinExistence type="predicted"/>
<dbReference type="InterPro" id="IPR011992">
    <property type="entry name" value="EF-hand-dom_pair"/>
</dbReference>
<evidence type="ECO:0000256" key="3">
    <source>
        <dbReference type="ARBA" id="ARBA00022553"/>
    </source>
</evidence>
<feature type="transmembrane region" description="Helical" evidence="15">
    <location>
        <begin position="1045"/>
        <end position="1069"/>
    </location>
</feature>
<feature type="transmembrane region" description="Helical" evidence="15">
    <location>
        <begin position="971"/>
        <end position="993"/>
    </location>
</feature>
<dbReference type="InterPro" id="IPR005821">
    <property type="entry name" value="Ion_trans_dom"/>
</dbReference>
<accession>W4GEU3</accession>
<dbReference type="SUPFAM" id="SSF81324">
    <property type="entry name" value="Voltage-gated potassium channels"/>
    <property type="match status" value="5"/>
</dbReference>
<dbReference type="SMART" id="SM00054">
    <property type="entry name" value="EFh"/>
    <property type="match status" value="3"/>
</dbReference>
<feature type="transmembrane region" description="Helical" evidence="15">
    <location>
        <begin position="1852"/>
        <end position="1870"/>
    </location>
</feature>
<dbReference type="Pfam" id="PF13499">
    <property type="entry name" value="EF-hand_7"/>
    <property type="match status" value="1"/>
</dbReference>
<evidence type="ECO:0000256" key="10">
    <source>
        <dbReference type="ARBA" id="ARBA00023065"/>
    </source>
</evidence>
<feature type="transmembrane region" description="Helical" evidence="15">
    <location>
        <begin position="542"/>
        <end position="563"/>
    </location>
</feature>
<keyword evidence="6 15" id="KW-0812">Transmembrane</keyword>
<keyword evidence="10" id="KW-0406">Ion transport</keyword>
<dbReference type="GeneID" id="20810632"/>
<evidence type="ECO:0000256" key="5">
    <source>
        <dbReference type="ARBA" id="ARBA00022673"/>
    </source>
</evidence>
<keyword evidence="9 15" id="KW-1133">Transmembrane helix</keyword>
<dbReference type="Gene3D" id="1.10.238.10">
    <property type="entry name" value="EF-hand"/>
    <property type="match status" value="2"/>
</dbReference>
<keyword evidence="11 15" id="KW-0472">Membrane</keyword>
<evidence type="ECO:0000313" key="17">
    <source>
        <dbReference type="EMBL" id="ETV77796.1"/>
    </source>
</evidence>
<dbReference type="InterPro" id="IPR018247">
    <property type="entry name" value="EF_Hand_1_Ca_BS"/>
</dbReference>
<dbReference type="Pfam" id="PF00520">
    <property type="entry name" value="Ion_trans"/>
    <property type="match status" value="5"/>
</dbReference>
<feature type="domain" description="EF-hand" evidence="16">
    <location>
        <begin position="705"/>
        <end position="740"/>
    </location>
</feature>
<dbReference type="PANTHER" id="PTHR45628">
    <property type="entry name" value="VOLTAGE-DEPENDENT CALCIUM CHANNEL TYPE A SUBUNIT ALPHA-1"/>
    <property type="match status" value="1"/>
</dbReference>
<feature type="transmembrane region" description="Helical" evidence="15">
    <location>
        <begin position="145"/>
        <end position="166"/>
    </location>
</feature>
<dbReference type="PROSITE" id="PS00018">
    <property type="entry name" value="EF_HAND_1"/>
    <property type="match status" value="2"/>
</dbReference>
<dbReference type="OrthoDB" id="66759at2759"/>
<evidence type="ECO:0000256" key="12">
    <source>
        <dbReference type="ARBA" id="ARBA00023180"/>
    </source>
</evidence>
<keyword evidence="4" id="KW-0109">Calcium transport</keyword>
<evidence type="ECO:0000256" key="8">
    <source>
        <dbReference type="ARBA" id="ARBA00022882"/>
    </source>
</evidence>
<dbReference type="EMBL" id="KI913132">
    <property type="protein sequence ID" value="ETV77796.1"/>
    <property type="molecule type" value="Genomic_DNA"/>
</dbReference>
<feature type="compositionally biased region" description="Low complexity" evidence="14">
    <location>
        <begin position="2129"/>
        <end position="2150"/>
    </location>
</feature>
<feature type="transmembrane region" description="Helical" evidence="15">
    <location>
        <begin position="1360"/>
        <end position="1378"/>
    </location>
</feature>
<reference evidence="17" key="1">
    <citation type="submission" date="2013-12" db="EMBL/GenBank/DDBJ databases">
        <title>The Genome Sequence of Aphanomyces astaci APO3.</title>
        <authorList>
            <consortium name="The Broad Institute Genomics Platform"/>
            <person name="Russ C."/>
            <person name="Tyler B."/>
            <person name="van West P."/>
            <person name="Dieguez-Uribeondo J."/>
            <person name="Young S.K."/>
            <person name="Zeng Q."/>
            <person name="Gargeya S."/>
            <person name="Fitzgerald M."/>
            <person name="Abouelleil A."/>
            <person name="Alvarado L."/>
            <person name="Chapman S.B."/>
            <person name="Gainer-Dewar J."/>
            <person name="Goldberg J."/>
            <person name="Griggs A."/>
            <person name="Gujja S."/>
            <person name="Hansen M."/>
            <person name="Howarth C."/>
            <person name="Imamovic A."/>
            <person name="Ireland A."/>
            <person name="Larimer J."/>
            <person name="McCowan C."/>
            <person name="Murphy C."/>
            <person name="Pearson M."/>
            <person name="Poon T.W."/>
            <person name="Priest M."/>
            <person name="Roberts A."/>
            <person name="Saif S."/>
            <person name="Shea T."/>
            <person name="Sykes S."/>
            <person name="Wortman J."/>
            <person name="Nusbaum C."/>
            <person name="Birren B."/>
        </authorList>
    </citation>
    <scope>NUCLEOTIDE SEQUENCE [LARGE SCALE GENOMIC DNA]</scope>
    <source>
        <strain evidence="17">APO3</strain>
    </source>
</reference>
<dbReference type="Gene3D" id="1.10.287.70">
    <property type="match status" value="4"/>
</dbReference>
<evidence type="ECO:0000256" key="1">
    <source>
        <dbReference type="ARBA" id="ARBA00004141"/>
    </source>
</evidence>
<feature type="domain" description="EF-hand" evidence="16">
    <location>
        <begin position="757"/>
        <end position="792"/>
    </location>
</feature>
<keyword evidence="7" id="KW-0106">Calcium</keyword>
<evidence type="ECO:0000256" key="2">
    <source>
        <dbReference type="ARBA" id="ARBA00022448"/>
    </source>
</evidence>
<dbReference type="SUPFAM" id="SSF47473">
    <property type="entry name" value="EF-hand"/>
    <property type="match status" value="1"/>
</dbReference>
<feature type="domain" description="EF-hand" evidence="16">
    <location>
        <begin position="665"/>
        <end position="700"/>
    </location>
</feature>
<dbReference type="GO" id="GO:0008331">
    <property type="term" value="F:high voltage-gated calcium channel activity"/>
    <property type="evidence" value="ECO:0007669"/>
    <property type="project" value="TreeGrafter"/>
</dbReference>
<feature type="transmembrane region" description="Helical" evidence="15">
    <location>
        <begin position="501"/>
        <end position="522"/>
    </location>
</feature>
<evidence type="ECO:0000256" key="4">
    <source>
        <dbReference type="ARBA" id="ARBA00022568"/>
    </source>
</evidence>
<feature type="region of interest" description="Disordered" evidence="14">
    <location>
        <begin position="2118"/>
        <end position="2157"/>
    </location>
</feature>
<keyword evidence="2" id="KW-0813">Transport</keyword>
<dbReference type="InterPro" id="IPR050599">
    <property type="entry name" value="VDCC_alpha-1_subunit"/>
</dbReference>
<feature type="transmembrane region" description="Helical" evidence="15">
    <location>
        <begin position="1891"/>
        <end position="1913"/>
    </location>
</feature>
<evidence type="ECO:0000259" key="16">
    <source>
        <dbReference type="PROSITE" id="PS50222"/>
    </source>
</evidence>
<feature type="transmembrane region" description="Helical" evidence="15">
    <location>
        <begin position="413"/>
        <end position="436"/>
    </location>
</feature>
<dbReference type="Gene3D" id="1.20.120.350">
    <property type="entry name" value="Voltage-gated potassium channels. Chain C"/>
    <property type="match status" value="4"/>
</dbReference>
<keyword evidence="13" id="KW-0407">Ion channel</keyword>
<feature type="compositionally biased region" description="Polar residues" evidence="14">
    <location>
        <begin position="246"/>
        <end position="271"/>
    </location>
</feature>
<evidence type="ECO:0000256" key="13">
    <source>
        <dbReference type="ARBA" id="ARBA00023303"/>
    </source>
</evidence>
<evidence type="ECO:0000256" key="14">
    <source>
        <dbReference type="SAM" id="MobiDB-lite"/>
    </source>
</evidence>
<dbReference type="GO" id="GO:0005509">
    <property type="term" value="F:calcium ion binding"/>
    <property type="evidence" value="ECO:0007669"/>
    <property type="project" value="InterPro"/>
</dbReference>
<keyword evidence="3" id="KW-0597">Phosphoprotein</keyword>
<evidence type="ECO:0000256" key="15">
    <source>
        <dbReference type="SAM" id="Phobius"/>
    </source>
</evidence>
<dbReference type="RefSeq" id="XP_009832906.1">
    <property type="nucleotide sequence ID" value="XM_009834604.1"/>
</dbReference>
<feature type="region of interest" description="Disordered" evidence="14">
    <location>
        <begin position="239"/>
        <end position="355"/>
    </location>
</feature>
<feature type="transmembrane region" description="Helical" evidence="15">
    <location>
        <begin position="1734"/>
        <end position="1754"/>
    </location>
</feature>
<feature type="transmembrane region" description="Helical" evidence="15">
    <location>
        <begin position="1501"/>
        <end position="1526"/>
    </location>
</feature>
<feature type="transmembrane region" description="Helical" evidence="15">
    <location>
        <begin position="1428"/>
        <end position="1448"/>
    </location>
</feature>
<dbReference type="PANTHER" id="PTHR45628:SF7">
    <property type="entry name" value="VOLTAGE-DEPENDENT CALCIUM CHANNEL TYPE A SUBUNIT ALPHA-1"/>
    <property type="match status" value="1"/>
</dbReference>
<feature type="transmembrane region" description="Helical" evidence="15">
    <location>
        <begin position="1390"/>
        <end position="1416"/>
    </location>
</feature>
<evidence type="ECO:0000256" key="7">
    <source>
        <dbReference type="ARBA" id="ARBA00022837"/>
    </source>
</evidence>
<name>W4GEU3_APHAT</name>
<dbReference type="InterPro" id="IPR002048">
    <property type="entry name" value="EF_hand_dom"/>
</dbReference>
<keyword evidence="5" id="KW-0107">Calcium channel</keyword>
<dbReference type="GO" id="GO:0005891">
    <property type="term" value="C:voltage-gated calcium channel complex"/>
    <property type="evidence" value="ECO:0007669"/>
    <property type="project" value="TreeGrafter"/>
</dbReference>
<evidence type="ECO:0000256" key="11">
    <source>
        <dbReference type="ARBA" id="ARBA00023136"/>
    </source>
</evidence>
<protein>
    <recommendedName>
        <fullName evidence="16">EF-hand domain-containing protein</fullName>
    </recommendedName>
</protein>
<keyword evidence="12" id="KW-0325">Glycoprotein</keyword>
<gene>
    <name evidence="17" type="ORF">H257_08636</name>
</gene>
<keyword evidence="8" id="KW-0851">Voltage-gated channel</keyword>
<dbReference type="VEuPathDB" id="FungiDB:H257_08636"/>
<evidence type="ECO:0000256" key="6">
    <source>
        <dbReference type="ARBA" id="ARBA00022692"/>
    </source>
</evidence>
<dbReference type="STRING" id="112090.W4GEU3"/>
<sequence length="2157" mass="240807">MAPSNVVAPLGLLDATPSVAAMHQHPSASMNPLHIPAMPPSVCGLSPTSWLRKMCIHAFFSEPFHVLMYLLIVGNAILLGFEEPERTRNPILDPSNLETPQEARTREIVNWLEMAFNIAFTAEMSIKMLAGGLWRGRFGYFRHKWNYLDFGLVLLGWVSVVLWLTLPVDTAYTPLPPMPTTPPTDFPSPFPADTFSPETFSPDAFPPDALTPLTFAPDTFPPESTDILFPTVEPVVAPFTPVSDDATPQPSTTVQNDPPFTPPTTTASVTDGESIGDNAPNTMDPPNRRRVSEMDDTSFPRNNDEATLDPTLLDWQGSTNSPPDNPDAFPADSPDATFPEFPTEPTRLPDVATLSPDTDATPSYLTADFTAPAMAKNLASLFRLLRVFKVLRGIRLSKHAQALVLSLFESMRLLVNVIELLLVLFVLFAIAGVSLFQGALHQQCDNEYVTDGYLNVDTNGFLVSGNGFRCSTNPDVGRACMADGVCVLNLTDDRLNKNPNFGFTSFDNVGLGLLSVIEIASLSDWGSTMWNLAEARGLVVGLYFLVVIPVGGYFVVNLVIAVVHNAYTRKWKDIRDEFVSAKLERKQKRLQAQKRKRRPSIIDMVVVKPLPATKLSHLELKTLATRFSSVDGRVKYKNFIEFFSPSSGVSHTVQSLREFLQSAKAAGLHSRSIFRFIDKDNSGDLSRDELVFGFQEIEERVGVKLDNAIVQALHDYLDVNNDGKVTLTEFIEFADPPSKASTLLEQKVLIELSGYEHAEGRVAAIFHEFDPNDTGTISMSQFRSALARIGFSGSGIKYLSRDDTLRLSMRSLDSFQSTAPLALFYITWRRRLARCIVHPMFTAVVNAALVIQLVCFNLKSFDPVEIAANAALEAHLVTAQDVVAYTLGMEMMVKLTALGGRGYLVDKYNRFDGVLAIVGLVEVACRHDARVPVGMINIMFTCRVLRLLHLFRQWPNFRVLLETMLASFRGLLHFVFLLCVAMYIFALIGKHLFGSQMTDDHGFPTPFYATFDTVWTALLTVFQVFSGDAWTDVLYACMRVHAATGAVYVVLMFFTGNYLVVNIFLSILLQDFESDENEHHRSYFSTIADADIAHYYDAVVHWVTDFLDRYAPSSANRISSPRQQTKRRLRLKVQPMFSKLSSSMEPSPSTHLDELNRLHEIADIVLFKLDTHTIEAGPRQYFECFHGYEAIRFLMASGFCGTVAEAEALGNRLIELERFKCEASSIGRQADFDLQALFHATDPRNLPNSNEGDEDEAEDAVLGILDDVVAAVTTSQGVRFGPSGPFGNHTGVFSVHSSPWRDNIHAALEDAKEAHRRRDDVAASACDAKSLKFMVGKSLFVFGPRSGLRRVAKRVLMHPWFKYVVLVVVLTSCVMSALEISDTAHASLYLWADVVVTSLFFVEMALKIVAQGFIFTGRYAYMRNGWNLLDFVVAVTSVLAVVFTFVLMHTTPPCDVAVDNTCPASVDVKSDRVVKIFRLFRALRPLRAIHLNPGMKVVVKAILITIPCVLNLVVILTIFLFMFAVVTVHLLAGKLWYCQGNAEDKYTLNATACVSDSVTTRIWGPLTTSFDNIPNATLQLMEISTVQGWSSVMHMAMDAPSVGFASLHPIRNNTPEMALVFVSFVVICGFFMMGLFLGVIVYKFQQLKAEQNGTLFITEDQQKWVATQRRLFALKPKPAPSNKQLQGVRKRVFNVVVHPIFQGSKRVLILASVIVLAMDHYPSTPRFDSAYTQVLWFFTGVNVAEAALVLYAHGLKTYVRQNWVDAIAVVVSVMDSFPHLRVLRILRLVRVYHLVSNSNSMVSILKTLTMSLPALLNVASLLLLFAFVYAILGMNLFYDPDNPLYGECIRDVVNFDSLTSTMMVLFVVVTGDNWTCYMHDVLPQYPIVGRWYFTSFLIVGNYIILNLLIAVIMENFGNYMDGFDEGEGRPANAHLDAFAAQWQQLAPTGSLFLPSYKLVALLRNVPPPLGFVAPPKHDGQPEATMNHPKSSQDVIRFIRSLHARRNHVHDMFYLDIFYTLCHHAMPNSFTVFESAEVEAHLQAKLAGRALRHFHELHNIHLDTAYHRFDLTEEFNSVRVIQEAWKAYLSRKYASAPRRPSVKPNRRHSRGMSLLKQLTRSPWSTRKRPSVGVAAAASSPSPLLHSPTHGSQWHQQGV</sequence>
<dbReference type="InterPro" id="IPR027359">
    <property type="entry name" value="Volt_channel_dom_sf"/>
</dbReference>
<feature type="transmembrane region" description="Helical" evidence="15">
    <location>
        <begin position="1807"/>
        <end position="1832"/>
    </location>
</feature>
<evidence type="ECO:0000256" key="9">
    <source>
        <dbReference type="ARBA" id="ARBA00022989"/>
    </source>
</evidence>
<dbReference type="GO" id="GO:0098703">
    <property type="term" value="P:calcium ion import across plasma membrane"/>
    <property type="evidence" value="ECO:0007669"/>
    <property type="project" value="TreeGrafter"/>
</dbReference>
<dbReference type="PROSITE" id="PS50222">
    <property type="entry name" value="EF_HAND_2"/>
    <property type="match status" value="3"/>
</dbReference>